<dbReference type="RefSeq" id="WP_073134572.1">
    <property type="nucleotide sequence ID" value="NZ_FQWQ01000001.1"/>
</dbReference>
<dbReference type="GO" id="GO:0090313">
    <property type="term" value="P:regulation of protein targeting to membrane"/>
    <property type="evidence" value="ECO:0007669"/>
    <property type="project" value="TreeGrafter"/>
</dbReference>
<evidence type="ECO:0000313" key="3">
    <source>
        <dbReference type="Proteomes" id="UP000184212"/>
    </source>
</evidence>
<keyword evidence="1" id="KW-0812">Transmembrane</keyword>
<sequence>MKTFRKILFYLLLAIVVLVAALSLSVFLFKDKIINQFIREANKQLNTPVKIAKIDVSVWQNFPMLSIVMHDVYVEDSQPGQYPLLEAKEISFQLSLVDAWHEDYKIQGLRIKDSETNLKINDKGENNYTIAKDTGGEGGGGSISFELRNVNLQNTTVHYTDAKSDQRLTFVSKALVSSIQTVNDVYNIDAAGDVTTEKIEINRTSFLAGKSFQLESQLVYDDIQKILTIKPSVLNLKNAGFDVSGTYAWKTKNLIDLAVNGKDTDIQTILSLLPGSAAKTFEKYKSDGDVYFKAKLKGEISKHKSPGLTIDFGFTNATVYHPDYKSRIEEASMTGSFATSEVMEVSQAVLVLKDIKGKLNDEPFSANFVLQNFNNPEVISDFKGRVDAAAVLSFYPIANLTDVSGSLLVDVSFEGRVELLKKKATAQRVSTQGTIDLQNIGLTYGSEKVKLQNLSGNLQFSNNDLALSNVSGLVGNSDFTFNGFFKNIITFLLFENQPIGIETDLKSNFLDVDQLFAMGFGDPGAGKNQQYEFGISRNINLNFNCDVKRLRYKRFHASNIKGDLLVKNEMAVARNINLHAMGGDMTLAGIVDAHNPKAIDVVSNAKFEGIYVDSVFYVFENFDQDFIQDKHLKGQTYADVSLEMTLNQNLKLFNETLIADISANIKNGELNNFEPMKKLNRFLNDEGLSKLRFSDIKNDIHIEKKTIYIPQMEVRSNVTSIKVSGTHTFDQRIDYHIIAPLRNDRHVNSTEARAALEEDGNGQSKLFLKITGTTDDYRVSYDTDAVRKKIASDLKKEVQELKDAFKNKGTKKKKEVELEKDEYFEDWNN</sequence>
<name>A0A1M5PCG9_9BACT</name>
<dbReference type="PANTHER" id="PTHR30441:SF8">
    <property type="entry name" value="DUF748 DOMAIN-CONTAINING PROTEIN"/>
    <property type="match status" value="1"/>
</dbReference>
<organism evidence="2 3">
    <name type="scientific">Chryseolinea serpens</name>
    <dbReference type="NCBI Taxonomy" id="947013"/>
    <lineage>
        <taxon>Bacteria</taxon>
        <taxon>Pseudomonadati</taxon>
        <taxon>Bacteroidota</taxon>
        <taxon>Cytophagia</taxon>
        <taxon>Cytophagales</taxon>
        <taxon>Fulvivirgaceae</taxon>
        <taxon>Chryseolinea</taxon>
    </lineage>
</organism>
<reference evidence="2 3" key="1">
    <citation type="submission" date="2016-11" db="EMBL/GenBank/DDBJ databases">
        <authorList>
            <person name="Jaros S."/>
            <person name="Januszkiewicz K."/>
            <person name="Wedrychowicz H."/>
        </authorList>
    </citation>
    <scope>NUCLEOTIDE SEQUENCE [LARGE SCALE GENOMIC DNA]</scope>
    <source>
        <strain evidence="2 3">DSM 24574</strain>
    </source>
</reference>
<dbReference type="EMBL" id="FQWQ01000001">
    <property type="protein sequence ID" value="SHG99415.1"/>
    <property type="molecule type" value="Genomic_DNA"/>
</dbReference>
<keyword evidence="3" id="KW-1185">Reference proteome</keyword>
<protein>
    <submittedName>
        <fullName evidence="2">Uncharacterized protein involved in outer membrane biogenesis</fullName>
    </submittedName>
</protein>
<dbReference type="Proteomes" id="UP000184212">
    <property type="component" value="Unassembled WGS sequence"/>
</dbReference>
<dbReference type="OrthoDB" id="1489065at2"/>
<dbReference type="AlphaFoldDB" id="A0A1M5PCG9"/>
<proteinExistence type="predicted"/>
<keyword evidence="1" id="KW-1133">Transmembrane helix</keyword>
<keyword evidence="1" id="KW-0472">Membrane</keyword>
<dbReference type="GO" id="GO:0005886">
    <property type="term" value="C:plasma membrane"/>
    <property type="evidence" value="ECO:0007669"/>
    <property type="project" value="TreeGrafter"/>
</dbReference>
<evidence type="ECO:0000313" key="2">
    <source>
        <dbReference type="EMBL" id="SHG99415.1"/>
    </source>
</evidence>
<dbReference type="InterPro" id="IPR052894">
    <property type="entry name" value="AsmA-related"/>
</dbReference>
<dbReference type="PANTHER" id="PTHR30441">
    <property type="entry name" value="DUF748 DOMAIN-CONTAINING PROTEIN"/>
    <property type="match status" value="1"/>
</dbReference>
<evidence type="ECO:0000256" key="1">
    <source>
        <dbReference type="SAM" id="Phobius"/>
    </source>
</evidence>
<accession>A0A1M5PCG9</accession>
<feature type="transmembrane region" description="Helical" evidence="1">
    <location>
        <begin position="7"/>
        <end position="29"/>
    </location>
</feature>
<gene>
    <name evidence="2" type="ORF">SAMN04488109_2802</name>
</gene>
<dbReference type="STRING" id="947013.SAMN04488109_2802"/>